<reference evidence="2" key="1">
    <citation type="submission" date="2020-03" db="EMBL/GenBank/DDBJ databases">
        <title>The deep terrestrial virosphere.</title>
        <authorList>
            <person name="Holmfeldt K."/>
            <person name="Nilsson E."/>
            <person name="Simone D."/>
            <person name="Lopez-Fernandez M."/>
            <person name="Wu X."/>
            <person name="de Brujin I."/>
            <person name="Lundin D."/>
            <person name="Andersson A."/>
            <person name="Bertilsson S."/>
            <person name="Dopson M."/>
        </authorList>
    </citation>
    <scope>NUCLEOTIDE SEQUENCE</scope>
    <source>
        <strain evidence="2">TM448A03332</strain>
    </source>
</reference>
<gene>
    <name evidence="2" type="ORF">TM448A03332_0002</name>
</gene>
<dbReference type="Gene3D" id="1.10.10.60">
    <property type="entry name" value="Homeodomain-like"/>
    <property type="match status" value="1"/>
</dbReference>
<sequence length="132" mass="15117">MSKYGPKWKEKYCDEVVSFMGSGHSEEAFAAQIKVNRRTVYLWKKEKPEFGSAVERGEDARRLHIEKIAMAAIHDKSVNVALVIFYLKNWAGFRDDQHIDHTTKGDKMPSPILAHVRSDDGDKKDTRPVEKA</sequence>
<evidence type="ECO:0000256" key="1">
    <source>
        <dbReference type="SAM" id="MobiDB-lite"/>
    </source>
</evidence>
<dbReference type="EMBL" id="MT144405">
    <property type="protein sequence ID" value="QJA53233.1"/>
    <property type="molecule type" value="Genomic_DNA"/>
</dbReference>
<proteinExistence type="predicted"/>
<feature type="compositionally biased region" description="Basic and acidic residues" evidence="1">
    <location>
        <begin position="116"/>
        <end position="132"/>
    </location>
</feature>
<organism evidence="2">
    <name type="scientific">viral metagenome</name>
    <dbReference type="NCBI Taxonomy" id="1070528"/>
    <lineage>
        <taxon>unclassified sequences</taxon>
        <taxon>metagenomes</taxon>
        <taxon>organismal metagenomes</taxon>
    </lineage>
</organism>
<accession>A0A6H1ZZ66</accession>
<name>A0A6H1ZZ66_9ZZZZ</name>
<evidence type="ECO:0000313" key="2">
    <source>
        <dbReference type="EMBL" id="QJA53233.1"/>
    </source>
</evidence>
<protein>
    <submittedName>
        <fullName evidence="2">Putative terminase</fullName>
    </submittedName>
</protein>
<feature type="region of interest" description="Disordered" evidence="1">
    <location>
        <begin position="101"/>
        <end position="132"/>
    </location>
</feature>
<dbReference type="AlphaFoldDB" id="A0A6H1ZZ66"/>